<reference evidence="2" key="2">
    <citation type="journal article" date="2018" name="Mol. Plant Microbe Interact.">
        <title>Genome sequence resources for the wheat stripe rust pathogen (Puccinia striiformis f. sp. tritici) and the barley stripe rust pathogen (Puccinia striiformis f. sp. hordei).</title>
        <authorList>
            <person name="Xia C."/>
            <person name="Wang M."/>
            <person name="Yin C."/>
            <person name="Cornejo O.E."/>
            <person name="Hulbert S.H."/>
            <person name="Chen X."/>
        </authorList>
    </citation>
    <scope>NUCLEOTIDE SEQUENCE [LARGE SCALE GENOMIC DNA]</scope>
    <source>
        <strain evidence="2">93-210</strain>
    </source>
</reference>
<gene>
    <name evidence="1" type="ORF">MJO28_008967</name>
</gene>
<reference evidence="2" key="1">
    <citation type="journal article" date="2018" name="BMC Genomics">
        <title>Genomic insights into host adaptation between the wheat stripe rust pathogen (Puccinia striiformis f. sp. tritici) and the barley stripe rust pathogen (Puccinia striiformis f. sp. hordei).</title>
        <authorList>
            <person name="Xia C."/>
            <person name="Wang M."/>
            <person name="Yin C."/>
            <person name="Cornejo O.E."/>
            <person name="Hulbert S.H."/>
            <person name="Chen X."/>
        </authorList>
    </citation>
    <scope>NUCLEOTIDE SEQUENCE [LARGE SCALE GENOMIC DNA]</scope>
    <source>
        <strain evidence="2">93-210</strain>
    </source>
</reference>
<name>A0ACC0EBW9_9BASI</name>
<dbReference type="Proteomes" id="UP001060170">
    <property type="component" value="Chromosome 8"/>
</dbReference>
<comment type="caution">
    <text evidence="1">The sequence shown here is derived from an EMBL/GenBank/DDBJ whole genome shotgun (WGS) entry which is preliminary data.</text>
</comment>
<keyword evidence="2" id="KW-1185">Reference proteome</keyword>
<evidence type="ECO:0000313" key="2">
    <source>
        <dbReference type="Proteomes" id="UP001060170"/>
    </source>
</evidence>
<organism evidence="1 2">
    <name type="scientific">Puccinia striiformis f. sp. tritici</name>
    <dbReference type="NCBI Taxonomy" id="168172"/>
    <lineage>
        <taxon>Eukaryota</taxon>
        <taxon>Fungi</taxon>
        <taxon>Dikarya</taxon>
        <taxon>Basidiomycota</taxon>
        <taxon>Pucciniomycotina</taxon>
        <taxon>Pucciniomycetes</taxon>
        <taxon>Pucciniales</taxon>
        <taxon>Pucciniaceae</taxon>
        <taxon>Puccinia</taxon>
    </lineage>
</organism>
<reference evidence="1 2" key="3">
    <citation type="journal article" date="2022" name="Microbiol. Spectr.">
        <title>Folding features and dynamics of 3D genome architecture in plant fungal pathogens.</title>
        <authorList>
            <person name="Xia C."/>
        </authorList>
    </citation>
    <scope>NUCLEOTIDE SEQUENCE [LARGE SCALE GENOMIC DNA]</scope>
    <source>
        <strain evidence="1 2">93-210</strain>
    </source>
</reference>
<sequence length="140" mass="15530">MVAELSGYHLAKTWITKRMGGPIEFTATLANTSLLPHIMPNTAANCTQNIVRHLGATAHPFRPQQTVKRNSTQYPLPLKVLSYNQLLVCSTKTKNHPPFSQVLRGDIARLLERCTKITTRAITSGSSGIPVKRNKLFKHA</sequence>
<evidence type="ECO:0000313" key="1">
    <source>
        <dbReference type="EMBL" id="KAI7950146.1"/>
    </source>
</evidence>
<proteinExistence type="predicted"/>
<dbReference type="EMBL" id="CM045872">
    <property type="protein sequence ID" value="KAI7950146.1"/>
    <property type="molecule type" value="Genomic_DNA"/>
</dbReference>
<accession>A0ACC0EBW9</accession>
<protein>
    <submittedName>
        <fullName evidence="1">Uncharacterized protein</fullName>
    </submittedName>
</protein>